<evidence type="ECO:0000313" key="3">
    <source>
        <dbReference type="Proteomes" id="UP000316626"/>
    </source>
</evidence>
<feature type="transmembrane region" description="Helical" evidence="1">
    <location>
        <begin position="33"/>
        <end position="57"/>
    </location>
</feature>
<gene>
    <name evidence="2" type="ORF">FG384_04945</name>
</gene>
<evidence type="ECO:0000256" key="1">
    <source>
        <dbReference type="SAM" id="Phobius"/>
    </source>
</evidence>
<proteinExistence type="predicted"/>
<evidence type="ECO:0000313" key="2">
    <source>
        <dbReference type="EMBL" id="TQR20944.1"/>
    </source>
</evidence>
<keyword evidence="3" id="KW-1185">Reference proteome</keyword>
<dbReference type="OrthoDB" id="2456374at2"/>
<comment type="caution">
    <text evidence="2">The sequence shown here is derived from an EMBL/GenBank/DDBJ whole genome shotgun (WGS) entry which is preliminary data.</text>
</comment>
<dbReference type="AlphaFoldDB" id="A0A544TU31"/>
<reference evidence="2 3" key="1">
    <citation type="submission" date="2019-06" db="EMBL/GenBank/DDBJ databases">
        <title>Psychrobacillus vulpis sp. nov., a new species isolated from feces of a red fox that inhabits in The Tablas de Daimiel Natural Park, Albacete, Spain.</title>
        <authorList>
            <person name="Rodriguez M."/>
            <person name="Reina J.C."/>
            <person name="Bejar V."/>
            <person name="Llamas I."/>
        </authorList>
    </citation>
    <scope>NUCLEOTIDE SEQUENCE [LARGE SCALE GENOMIC DNA]</scope>
    <source>
        <strain evidence="2 3">Z8</strain>
    </source>
</reference>
<feature type="transmembrane region" description="Helical" evidence="1">
    <location>
        <begin position="7"/>
        <end position="27"/>
    </location>
</feature>
<keyword evidence="1" id="KW-0472">Membrane</keyword>
<name>A0A544TU31_9BACI</name>
<dbReference type="Proteomes" id="UP000316626">
    <property type="component" value="Unassembled WGS sequence"/>
</dbReference>
<accession>A0A544TU31</accession>
<dbReference type="RefSeq" id="WP_142641476.1">
    <property type="nucleotide sequence ID" value="NZ_VDGI01000003.1"/>
</dbReference>
<organism evidence="2 3">
    <name type="scientific">Psychrobacillus vulpis</name>
    <dbReference type="NCBI Taxonomy" id="2325572"/>
    <lineage>
        <taxon>Bacteria</taxon>
        <taxon>Bacillati</taxon>
        <taxon>Bacillota</taxon>
        <taxon>Bacilli</taxon>
        <taxon>Bacillales</taxon>
        <taxon>Bacillaceae</taxon>
        <taxon>Psychrobacillus</taxon>
    </lineage>
</organism>
<sequence>MVGTILSNFWAALFAFSIYFFSTYPFINAVNILFNASVIAIIVFFVTFIIRAIIAFVMETPVVSREIIGSSNVVGHSQTPSSEEMAKVIKSMLNEDE</sequence>
<dbReference type="EMBL" id="VDGI01000003">
    <property type="protein sequence ID" value="TQR20944.1"/>
    <property type="molecule type" value="Genomic_DNA"/>
</dbReference>
<protein>
    <submittedName>
        <fullName evidence="2">Uncharacterized protein</fullName>
    </submittedName>
</protein>
<keyword evidence="1" id="KW-1133">Transmembrane helix</keyword>
<keyword evidence="1" id="KW-0812">Transmembrane</keyword>